<accession>A0ABD1RU50</accession>
<dbReference type="CDD" id="cd01647">
    <property type="entry name" value="RT_LTR"/>
    <property type="match status" value="1"/>
</dbReference>
<sequence>MVVEDEMIEDPIEEEVKLEENQENEEEEEVMQIFVNALVGNMRHRTIRIPDKLKGKRVSILIDSGSTHNFMDEKLVQSLKCEIDFSKVTLVSMANGQKLESKALCKLLGSISFKNGDEVVELTCKEPGGRLEWIEGRKMNKWLIQQEYDPTGLPPPRSHDHHILLKEGAQPFIMRPYKCPFIQKIEVEKMQLNKLTVKDKYPMPLIDEFIDELYGAKYYSKIDMRSSYHHIRVRPGDIYKTAFKTHQGCMSLSKSLENHYELLRLVLKLLRKHQLYAKHTKCSFRQTQIEYLGHIIFRAGVSAYPKKIEAIQDWASPINLKQLRDCLGLTGYYRKVVKGYSTMASPLTELLKKDMFIWNEAA</sequence>
<evidence type="ECO:0000313" key="6">
    <source>
        <dbReference type="Proteomes" id="UP001604336"/>
    </source>
</evidence>
<evidence type="ECO:0000256" key="3">
    <source>
        <dbReference type="ARBA" id="ARBA00022722"/>
    </source>
</evidence>
<keyword evidence="4" id="KW-0255">Endonuclease</keyword>
<dbReference type="InterPro" id="IPR043502">
    <property type="entry name" value="DNA/RNA_pol_sf"/>
</dbReference>
<comment type="caution">
    <text evidence="5">The sequence shown here is derived from an EMBL/GenBank/DDBJ whole genome shotgun (WGS) entry which is preliminary data.</text>
</comment>
<dbReference type="Gene3D" id="3.10.10.10">
    <property type="entry name" value="HIV Type 1 Reverse Transcriptase, subunit A, domain 1"/>
    <property type="match status" value="1"/>
</dbReference>
<dbReference type="CDD" id="cd00303">
    <property type="entry name" value="retropepsin_like"/>
    <property type="match status" value="1"/>
</dbReference>
<dbReference type="GO" id="GO:0016779">
    <property type="term" value="F:nucleotidyltransferase activity"/>
    <property type="evidence" value="ECO:0007669"/>
    <property type="project" value="UniProtKB-KW"/>
</dbReference>
<keyword evidence="4" id="KW-0378">Hydrolase</keyword>
<dbReference type="Gene3D" id="3.30.70.270">
    <property type="match status" value="3"/>
</dbReference>
<dbReference type="PANTHER" id="PTHR37984">
    <property type="entry name" value="PROTEIN CBG26694"/>
    <property type="match status" value="1"/>
</dbReference>
<keyword evidence="2" id="KW-0548">Nucleotidyltransferase</keyword>
<reference evidence="6" key="1">
    <citation type="submission" date="2024-07" db="EMBL/GenBank/DDBJ databases">
        <title>Two chromosome-level genome assemblies of Korean endemic species Abeliophyllum distichum and Forsythia ovata (Oleaceae).</title>
        <authorList>
            <person name="Jang H."/>
        </authorList>
    </citation>
    <scope>NUCLEOTIDE SEQUENCE [LARGE SCALE GENOMIC DNA]</scope>
</reference>
<dbReference type="Pfam" id="PF13650">
    <property type="entry name" value="Asp_protease_2"/>
    <property type="match status" value="1"/>
</dbReference>
<keyword evidence="1" id="KW-0808">Transferase</keyword>
<dbReference type="InterPro" id="IPR021109">
    <property type="entry name" value="Peptidase_aspartic_dom_sf"/>
</dbReference>
<dbReference type="InterPro" id="IPR043128">
    <property type="entry name" value="Rev_trsase/Diguanyl_cyclase"/>
</dbReference>
<dbReference type="AlphaFoldDB" id="A0ABD1RU50"/>
<dbReference type="PANTHER" id="PTHR37984:SF5">
    <property type="entry name" value="PROTEIN NYNRIN-LIKE"/>
    <property type="match status" value="1"/>
</dbReference>
<dbReference type="InterPro" id="IPR050951">
    <property type="entry name" value="Retrovirus_Pol_polyprotein"/>
</dbReference>
<evidence type="ECO:0000256" key="1">
    <source>
        <dbReference type="ARBA" id="ARBA00022679"/>
    </source>
</evidence>
<dbReference type="GO" id="GO:0004519">
    <property type="term" value="F:endonuclease activity"/>
    <property type="evidence" value="ECO:0007669"/>
    <property type="project" value="UniProtKB-KW"/>
</dbReference>
<dbReference type="EMBL" id="JBFOLK010000008">
    <property type="protein sequence ID" value="KAL2491946.1"/>
    <property type="molecule type" value="Genomic_DNA"/>
</dbReference>
<keyword evidence="3" id="KW-0540">Nuclease</keyword>
<evidence type="ECO:0000313" key="5">
    <source>
        <dbReference type="EMBL" id="KAL2491946.1"/>
    </source>
</evidence>
<dbReference type="Gene3D" id="2.40.70.10">
    <property type="entry name" value="Acid Proteases"/>
    <property type="match status" value="1"/>
</dbReference>
<gene>
    <name evidence="5" type="ORF">Adt_27574</name>
</gene>
<proteinExistence type="predicted"/>
<dbReference type="Proteomes" id="UP001604336">
    <property type="component" value="Unassembled WGS sequence"/>
</dbReference>
<protein>
    <submittedName>
        <fullName evidence="5">Uncharacterized protein</fullName>
    </submittedName>
</protein>
<dbReference type="SUPFAM" id="SSF56672">
    <property type="entry name" value="DNA/RNA polymerases"/>
    <property type="match status" value="1"/>
</dbReference>
<organism evidence="5 6">
    <name type="scientific">Abeliophyllum distichum</name>
    <dbReference type="NCBI Taxonomy" id="126358"/>
    <lineage>
        <taxon>Eukaryota</taxon>
        <taxon>Viridiplantae</taxon>
        <taxon>Streptophyta</taxon>
        <taxon>Embryophyta</taxon>
        <taxon>Tracheophyta</taxon>
        <taxon>Spermatophyta</taxon>
        <taxon>Magnoliopsida</taxon>
        <taxon>eudicotyledons</taxon>
        <taxon>Gunneridae</taxon>
        <taxon>Pentapetalae</taxon>
        <taxon>asterids</taxon>
        <taxon>lamiids</taxon>
        <taxon>Lamiales</taxon>
        <taxon>Oleaceae</taxon>
        <taxon>Forsythieae</taxon>
        <taxon>Abeliophyllum</taxon>
    </lineage>
</organism>
<name>A0ABD1RU50_9LAMI</name>
<keyword evidence="6" id="KW-1185">Reference proteome</keyword>
<evidence type="ECO:0000256" key="4">
    <source>
        <dbReference type="ARBA" id="ARBA00022759"/>
    </source>
</evidence>
<evidence type="ECO:0000256" key="2">
    <source>
        <dbReference type="ARBA" id="ARBA00022695"/>
    </source>
</evidence>